<evidence type="ECO:0000256" key="1">
    <source>
        <dbReference type="SAM" id="MobiDB-lite"/>
    </source>
</evidence>
<reference evidence="3" key="2">
    <citation type="submission" date="2015-01" db="EMBL/GenBank/DDBJ databases">
        <title>Evolutionary Origins and Diversification of the Mycorrhizal Mutualists.</title>
        <authorList>
            <consortium name="DOE Joint Genome Institute"/>
            <consortium name="Mycorrhizal Genomics Consortium"/>
            <person name="Kohler A."/>
            <person name="Kuo A."/>
            <person name="Nagy L.G."/>
            <person name="Floudas D."/>
            <person name="Copeland A."/>
            <person name="Barry K.W."/>
            <person name="Cichocki N."/>
            <person name="Veneault-Fourrey C."/>
            <person name="LaButti K."/>
            <person name="Lindquist E.A."/>
            <person name="Lipzen A."/>
            <person name="Lundell T."/>
            <person name="Morin E."/>
            <person name="Murat C."/>
            <person name="Riley R."/>
            <person name="Ohm R."/>
            <person name="Sun H."/>
            <person name="Tunlid A."/>
            <person name="Henrissat B."/>
            <person name="Grigoriev I.V."/>
            <person name="Hibbett D.S."/>
            <person name="Martin F."/>
        </authorList>
    </citation>
    <scope>NUCLEOTIDE SEQUENCE [LARGE SCALE GENOMIC DNA]</scope>
    <source>
        <strain evidence="3">Ve08.2h10</strain>
    </source>
</reference>
<proteinExistence type="predicted"/>
<organism evidence="2 3">
    <name type="scientific">Paxillus rubicundulus Ve08.2h10</name>
    <dbReference type="NCBI Taxonomy" id="930991"/>
    <lineage>
        <taxon>Eukaryota</taxon>
        <taxon>Fungi</taxon>
        <taxon>Dikarya</taxon>
        <taxon>Basidiomycota</taxon>
        <taxon>Agaricomycotina</taxon>
        <taxon>Agaricomycetes</taxon>
        <taxon>Agaricomycetidae</taxon>
        <taxon>Boletales</taxon>
        <taxon>Paxilineae</taxon>
        <taxon>Paxillaceae</taxon>
        <taxon>Paxillus</taxon>
    </lineage>
</organism>
<dbReference type="EMBL" id="KN827984">
    <property type="protein sequence ID" value="KIK75613.1"/>
    <property type="molecule type" value="Genomic_DNA"/>
</dbReference>
<dbReference type="Proteomes" id="UP000054538">
    <property type="component" value="Unassembled WGS sequence"/>
</dbReference>
<feature type="compositionally biased region" description="Basic and acidic residues" evidence="1">
    <location>
        <begin position="100"/>
        <end position="112"/>
    </location>
</feature>
<dbReference type="HOGENOM" id="CLU_007337_0_1_1"/>
<accession>A0A0D0CK74</accession>
<dbReference type="InParanoid" id="A0A0D0CK74"/>
<feature type="compositionally biased region" description="Pro residues" evidence="1">
    <location>
        <begin position="123"/>
        <end position="147"/>
    </location>
</feature>
<reference evidence="2 3" key="1">
    <citation type="submission" date="2014-04" db="EMBL/GenBank/DDBJ databases">
        <authorList>
            <consortium name="DOE Joint Genome Institute"/>
            <person name="Kuo A."/>
            <person name="Kohler A."/>
            <person name="Jargeat P."/>
            <person name="Nagy L.G."/>
            <person name="Floudas D."/>
            <person name="Copeland A."/>
            <person name="Barry K.W."/>
            <person name="Cichocki N."/>
            <person name="Veneault-Fourrey C."/>
            <person name="LaButti K."/>
            <person name="Lindquist E.A."/>
            <person name="Lipzen A."/>
            <person name="Lundell T."/>
            <person name="Morin E."/>
            <person name="Murat C."/>
            <person name="Sun H."/>
            <person name="Tunlid A."/>
            <person name="Henrissat B."/>
            <person name="Grigoriev I.V."/>
            <person name="Hibbett D.S."/>
            <person name="Martin F."/>
            <person name="Nordberg H.P."/>
            <person name="Cantor M.N."/>
            <person name="Hua S.X."/>
        </authorList>
    </citation>
    <scope>NUCLEOTIDE SEQUENCE [LARGE SCALE GENOMIC DNA]</scope>
    <source>
        <strain evidence="2 3">Ve08.2h10</strain>
    </source>
</reference>
<keyword evidence="3" id="KW-1185">Reference proteome</keyword>
<protein>
    <submittedName>
        <fullName evidence="2">Uncharacterized protein</fullName>
    </submittedName>
</protein>
<gene>
    <name evidence="2" type="ORF">PAXRUDRAFT_18842</name>
</gene>
<feature type="region of interest" description="Disordered" evidence="1">
    <location>
        <begin position="43"/>
        <end position="150"/>
    </location>
</feature>
<dbReference type="PANTHER" id="PTHR46579">
    <property type="entry name" value="F5/8 TYPE C DOMAIN-CONTAINING PROTEIN-RELATED"/>
    <property type="match status" value="1"/>
</dbReference>
<dbReference type="PANTHER" id="PTHR46579:SF1">
    <property type="entry name" value="F5_8 TYPE C DOMAIN-CONTAINING PROTEIN"/>
    <property type="match status" value="1"/>
</dbReference>
<evidence type="ECO:0000313" key="3">
    <source>
        <dbReference type="Proteomes" id="UP000054538"/>
    </source>
</evidence>
<dbReference type="AlphaFoldDB" id="A0A0D0CK74"/>
<name>A0A0D0CK74_9AGAM</name>
<dbReference type="STRING" id="930991.A0A0D0CK74"/>
<evidence type="ECO:0000313" key="2">
    <source>
        <dbReference type="EMBL" id="KIK75613.1"/>
    </source>
</evidence>
<dbReference type="OrthoDB" id="2669721at2759"/>
<sequence>MEAGPSNQQDGLWYNCVCAKYNFGCPHLISSTPWYHHLEEATSDEERQRMHNAKSQFHPPANPPTDGRSRGAVGRRRNNVLPTQKSGREIDASQWDSADPESHMPKRGRQQDEFEQPDQSRPDSPPLAAPPPSPPQLPFPPPSPPRLPSANINIFYERRPRPDIDLDELECSAMFQPMSDTLSFVQALKNASTTDPVAKLSDEALDRLRNPPTTPLVIDSHGIRLSISTYLALEHSSQESYERVYRSCKLNFTGAPGAEDILSYHNVERLIRTHTGVEPILHDMCPKTCHAFTGPYSTLDECYICQTSWWNEEKLQGSNGCVKVPAQQFTTIPVGPQLQARSCSPKSAHEMRYLWERTQKVLDDLQQLNGDIPVVDDIVMGWDYLGAVLDGDIKEHNIVLMVSLDGAQLYNSKESDCWIYIWVILNISPAKRYRKLHVLPGGFIPGPNKPKNVDSFLFPGMHHLAALQCEGLPMWDPLTDLRYISNLYLIFTTADGPGLIYWDSMVGHSGKNGCRVYCSVIGRHKDRGTHYYPALLCPHDRIVAGSDNRDINVFKLPQGGSHEYADNLRRIVSVRNQTQWDKMKTETGLTKPPLILGLDPACSLGVPLCMTTDIMHLAGNLSDLLISLWCGTLDVGPDDDKASWDWAVLMDNDTWKTHGEAVAAAGSHLPGSYDHKPRNIAEKLNTQYKTWEFQLYTFGLAPILLYGILPTQYWVNYCMLVHRFQIMCQHSLAQQQLQDAHALLCSWELDFECKYYQRKHDRIHFVRPTVHQVIHLVPEAIQKGPPICYAQWTMERTIGNLGQEIRQPSKPYTNLAREGVRRCQVNALISALPELDEPAKGLPYGVIDLDGGYTLLHKHAKRSTLPDTLVAQAIRNYLPHCGRDFYYPMDKLHVQHGGKCSNLQSNCESLIT</sequence>